<dbReference type="InterPro" id="IPR044966">
    <property type="entry name" value="RPH1"/>
</dbReference>
<keyword evidence="2" id="KW-0732">Signal</keyword>
<proteinExistence type="predicted"/>
<dbReference type="AlphaFoldDB" id="A0A9W7AWS7"/>
<evidence type="ECO:0000313" key="4">
    <source>
        <dbReference type="Proteomes" id="UP001165085"/>
    </source>
</evidence>
<feature type="transmembrane region" description="Helical" evidence="1">
    <location>
        <begin position="231"/>
        <end position="249"/>
    </location>
</feature>
<keyword evidence="1" id="KW-0472">Membrane</keyword>
<feature type="chain" id="PRO_5040983820" evidence="2">
    <location>
        <begin position="21"/>
        <end position="335"/>
    </location>
</feature>
<name>A0A9W7AWS7_9STRA</name>
<protein>
    <submittedName>
        <fullName evidence="3">Uncharacterized protein</fullName>
    </submittedName>
</protein>
<dbReference type="OrthoDB" id="424372at2759"/>
<gene>
    <name evidence="3" type="ORF">TrST_g8537</name>
</gene>
<evidence type="ECO:0000313" key="3">
    <source>
        <dbReference type="EMBL" id="GMH79394.1"/>
    </source>
</evidence>
<comment type="caution">
    <text evidence="3">The sequence shown here is derived from an EMBL/GenBank/DDBJ whole genome shotgun (WGS) entry which is preliminary data.</text>
</comment>
<feature type="transmembrane region" description="Helical" evidence="1">
    <location>
        <begin position="285"/>
        <end position="305"/>
    </location>
</feature>
<dbReference type="PANTHER" id="PTHR36359">
    <property type="entry name" value="PROTEIN RESISTANCE TO PHYTOPHTHORA 1, CHLOROPLASTIC"/>
    <property type="match status" value="1"/>
</dbReference>
<dbReference type="GO" id="GO:0006952">
    <property type="term" value="P:defense response"/>
    <property type="evidence" value="ECO:0007669"/>
    <property type="project" value="InterPro"/>
</dbReference>
<keyword evidence="4" id="KW-1185">Reference proteome</keyword>
<dbReference type="GO" id="GO:0009507">
    <property type="term" value="C:chloroplast"/>
    <property type="evidence" value="ECO:0007669"/>
    <property type="project" value="TreeGrafter"/>
</dbReference>
<dbReference type="PANTHER" id="PTHR36359:SF1">
    <property type="entry name" value="PROTEIN RESISTANCE TO PHYTOPHTHORA 1, CHLOROPLASTIC"/>
    <property type="match status" value="1"/>
</dbReference>
<sequence>MKSQSSLVLALALLLPRSNSYYVSPLSVSRLPRRVGLPHAPFTSVRVPSVRHALPETTEEADDVLSKNGWGGLFAPEEPENEELMSDSPFVLAIDEEISELNSISDGLAGLLNPAKCVNLEQQIVGLKMDIMELTKEAVEEDWLVVRSMSEEEYDDPAVSNEELVALREKLEAANKKLYIEKRTVFRGWLKDIFLVQAILSFVLSGVMVFSPETLFGGFGWYNDPKLNMEISIEVLGFWWWWLFIIPSLRSRRPQGLEKQALDYAFLTTPLASLVMPVITRNCGVIWGVDFAVVLACYAVAFGGGGGGEIKKEGLAGWIFKSLDFGSGKERGLRK</sequence>
<organism evidence="3 4">
    <name type="scientific">Triparma strigata</name>
    <dbReference type="NCBI Taxonomy" id="1606541"/>
    <lineage>
        <taxon>Eukaryota</taxon>
        <taxon>Sar</taxon>
        <taxon>Stramenopiles</taxon>
        <taxon>Ochrophyta</taxon>
        <taxon>Bolidophyceae</taxon>
        <taxon>Parmales</taxon>
        <taxon>Triparmaceae</taxon>
        <taxon>Triparma</taxon>
    </lineage>
</organism>
<accession>A0A9W7AWS7</accession>
<feature type="transmembrane region" description="Helical" evidence="1">
    <location>
        <begin position="261"/>
        <end position="279"/>
    </location>
</feature>
<evidence type="ECO:0000256" key="1">
    <source>
        <dbReference type="SAM" id="Phobius"/>
    </source>
</evidence>
<reference evidence="4" key="1">
    <citation type="journal article" date="2023" name="Commun. Biol.">
        <title>Genome analysis of Parmales, the sister group of diatoms, reveals the evolutionary specialization of diatoms from phago-mixotrophs to photoautotrophs.</title>
        <authorList>
            <person name="Ban H."/>
            <person name="Sato S."/>
            <person name="Yoshikawa S."/>
            <person name="Yamada K."/>
            <person name="Nakamura Y."/>
            <person name="Ichinomiya M."/>
            <person name="Sato N."/>
            <person name="Blanc-Mathieu R."/>
            <person name="Endo H."/>
            <person name="Kuwata A."/>
            <person name="Ogata H."/>
        </authorList>
    </citation>
    <scope>NUCLEOTIDE SEQUENCE [LARGE SCALE GENOMIC DNA]</scope>
    <source>
        <strain evidence="4">NIES 3701</strain>
    </source>
</reference>
<feature type="signal peptide" evidence="2">
    <location>
        <begin position="1"/>
        <end position="20"/>
    </location>
</feature>
<keyword evidence="1" id="KW-1133">Transmembrane helix</keyword>
<dbReference type="EMBL" id="BRXY01000234">
    <property type="protein sequence ID" value="GMH79394.1"/>
    <property type="molecule type" value="Genomic_DNA"/>
</dbReference>
<keyword evidence="1" id="KW-0812">Transmembrane</keyword>
<evidence type="ECO:0000256" key="2">
    <source>
        <dbReference type="SAM" id="SignalP"/>
    </source>
</evidence>
<dbReference type="Proteomes" id="UP001165085">
    <property type="component" value="Unassembled WGS sequence"/>
</dbReference>